<keyword evidence="3" id="KW-1185">Reference proteome</keyword>
<sequence length="77" mass="8383">MRRTILTLASFAALLAATFSAPAHAASDRYCLQGRSWGYPGNCQFASYQQCLATASGTSSYCGINPRYAFAQQRDSY</sequence>
<name>A0A176ZCP7_9BRAD</name>
<evidence type="ECO:0000313" key="2">
    <source>
        <dbReference type="EMBL" id="OAF17695.1"/>
    </source>
</evidence>
<reference evidence="2 3" key="1">
    <citation type="submission" date="2016-02" db="EMBL/GenBank/DDBJ databases">
        <title>Draft genome sequence of the strain BR 10247T Bradyrhizobium neotropicale isolated from nodules of Centrolobium paraense.</title>
        <authorList>
            <person name="Simoes-Araujo J.L."/>
            <person name="Barauna A.C."/>
            <person name="Silva K."/>
            <person name="Zilli J.E."/>
        </authorList>
    </citation>
    <scope>NUCLEOTIDE SEQUENCE [LARGE SCALE GENOMIC DNA]</scope>
    <source>
        <strain evidence="2 3">BR 10247</strain>
    </source>
</reference>
<dbReference type="GeneID" id="32586975"/>
<proteinExistence type="predicted"/>
<evidence type="ECO:0008006" key="4">
    <source>
        <dbReference type="Google" id="ProtNLM"/>
    </source>
</evidence>
<dbReference type="RefSeq" id="WP_063678336.1">
    <property type="nucleotide sequence ID" value="NZ_LSEF01000042.1"/>
</dbReference>
<dbReference type="EMBL" id="LSEF01000042">
    <property type="protein sequence ID" value="OAF17695.1"/>
    <property type="molecule type" value="Genomic_DNA"/>
</dbReference>
<comment type="caution">
    <text evidence="2">The sequence shown here is derived from an EMBL/GenBank/DDBJ whole genome shotgun (WGS) entry which is preliminary data.</text>
</comment>
<accession>A0A176ZCP7</accession>
<protein>
    <recommendedName>
        <fullName evidence="4">DUF3551 domain-containing protein</fullName>
    </recommendedName>
</protein>
<dbReference type="Pfam" id="PF12071">
    <property type="entry name" value="DUF3551"/>
    <property type="match status" value="1"/>
</dbReference>
<feature type="chain" id="PRO_5008055864" description="DUF3551 domain-containing protein" evidence="1">
    <location>
        <begin position="26"/>
        <end position="77"/>
    </location>
</feature>
<dbReference type="AlphaFoldDB" id="A0A176ZCP7"/>
<keyword evidence="1" id="KW-0732">Signal</keyword>
<organism evidence="2 3">
    <name type="scientific">Bradyrhizobium neotropicale</name>
    <dbReference type="NCBI Taxonomy" id="1497615"/>
    <lineage>
        <taxon>Bacteria</taxon>
        <taxon>Pseudomonadati</taxon>
        <taxon>Pseudomonadota</taxon>
        <taxon>Alphaproteobacteria</taxon>
        <taxon>Hyphomicrobiales</taxon>
        <taxon>Nitrobacteraceae</taxon>
        <taxon>Bradyrhizobium</taxon>
    </lineage>
</organism>
<evidence type="ECO:0000256" key="1">
    <source>
        <dbReference type="SAM" id="SignalP"/>
    </source>
</evidence>
<evidence type="ECO:0000313" key="3">
    <source>
        <dbReference type="Proteomes" id="UP000077173"/>
    </source>
</evidence>
<feature type="signal peptide" evidence="1">
    <location>
        <begin position="1"/>
        <end position="25"/>
    </location>
</feature>
<dbReference type="Proteomes" id="UP000077173">
    <property type="component" value="Unassembled WGS sequence"/>
</dbReference>
<dbReference type="InterPro" id="IPR021937">
    <property type="entry name" value="DUF3551"/>
</dbReference>
<gene>
    <name evidence="2" type="ORF">AXW67_08495</name>
</gene>